<dbReference type="OrthoDB" id="9785236at2"/>
<dbReference type="Gene3D" id="2.60.120.580">
    <property type="entry name" value="Acetamidase/Formamidase-like domains"/>
    <property type="match status" value="2"/>
</dbReference>
<dbReference type="STRING" id="394264.SAMN04488040_3308"/>
<dbReference type="AlphaFoldDB" id="A0A1I6VHA0"/>
<proteinExistence type="predicted"/>
<dbReference type="Pfam" id="PF03069">
    <property type="entry name" value="FmdA_AmdA"/>
    <property type="match status" value="2"/>
</dbReference>
<reference evidence="2" key="1">
    <citation type="submission" date="2016-10" db="EMBL/GenBank/DDBJ databases">
        <authorList>
            <person name="Varghese N."/>
            <person name="Submissions S."/>
        </authorList>
    </citation>
    <scope>NUCLEOTIDE SEQUENCE [LARGE SCALE GENOMIC DNA]</scope>
    <source>
        <strain evidence="2">DSM 23422</strain>
    </source>
</reference>
<dbReference type="Gene3D" id="3.10.28.20">
    <property type="entry name" value="Acetamidase/Formamidase-like domains"/>
    <property type="match status" value="1"/>
</dbReference>
<sequence>MSDHSLLATPETVHWGRFWSEHPPVLTIADGDRATIQTFSGRATVLPPPDSGMTVAPEQHAILEADIPGQAHLLTGPIAIEGAMPGDVLKINIEKIDLGADWGFNVVRPAAGTLPGEFPVSTETITHIPIDIAAKTARLPWGAILPLNPFFGVMGVAPPAQWGEVTSIQPRLHGGNMDLKLLTEGATLYLPVHTKGALFSCGDGHGCQGDGEVCITALETALTGTFRFEVLKAAGARMALPRAETATEIISMGFHASLDTALQIALREMITMIRERVDISETQAYQLCSLAADFAVTQSVNQEKGVHGRLRKSLLAAG</sequence>
<evidence type="ECO:0000313" key="2">
    <source>
        <dbReference type="Proteomes" id="UP000199239"/>
    </source>
</evidence>
<gene>
    <name evidence="1" type="ORF">SAMN04488040_3308</name>
</gene>
<dbReference type="GO" id="GO:0016811">
    <property type="term" value="F:hydrolase activity, acting on carbon-nitrogen (but not peptide) bonds, in linear amides"/>
    <property type="evidence" value="ECO:0007669"/>
    <property type="project" value="InterPro"/>
</dbReference>
<protein>
    <submittedName>
        <fullName evidence="1">Acetamidase/formamidase</fullName>
    </submittedName>
</protein>
<dbReference type="EMBL" id="FPAJ01000007">
    <property type="protein sequence ID" value="SFT13108.1"/>
    <property type="molecule type" value="Genomic_DNA"/>
</dbReference>
<dbReference type="PANTHER" id="PTHR31891:SF1">
    <property type="entry name" value="FORMAMIDASE C869.04-RELATED"/>
    <property type="match status" value="1"/>
</dbReference>
<dbReference type="Proteomes" id="UP000199239">
    <property type="component" value="Unassembled WGS sequence"/>
</dbReference>
<keyword evidence="2" id="KW-1185">Reference proteome</keyword>
<organism evidence="1 2">
    <name type="scientific">Sulfitobacter marinus</name>
    <dbReference type="NCBI Taxonomy" id="394264"/>
    <lineage>
        <taxon>Bacteria</taxon>
        <taxon>Pseudomonadati</taxon>
        <taxon>Pseudomonadota</taxon>
        <taxon>Alphaproteobacteria</taxon>
        <taxon>Rhodobacterales</taxon>
        <taxon>Roseobacteraceae</taxon>
        <taxon>Sulfitobacter</taxon>
    </lineage>
</organism>
<name>A0A1I6VHA0_9RHOB</name>
<accession>A0A1I6VHA0</accession>
<dbReference type="InterPro" id="IPR004304">
    <property type="entry name" value="FmdA_AmdA"/>
</dbReference>
<dbReference type="RefSeq" id="WP_093917498.1">
    <property type="nucleotide sequence ID" value="NZ_FPAJ01000007.1"/>
</dbReference>
<dbReference type="PANTHER" id="PTHR31891">
    <property type="entry name" value="FORMAMIDASE C869.04-RELATED"/>
    <property type="match status" value="1"/>
</dbReference>
<dbReference type="SUPFAM" id="SSF141130">
    <property type="entry name" value="Acetamidase/Formamidase-like"/>
    <property type="match status" value="1"/>
</dbReference>
<evidence type="ECO:0000313" key="1">
    <source>
        <dbReference type="EMBL" id="SFT13108.1"/>
    </source>
</evidence>